<evidence type="ECO:0000313" key="2">
    <source>
        <dbReference type="EMBL" id="SHE84953.1"/>
    </source>
</evidence>
<dbReference type="AlphaFoldDB" id="A0A1M4WV71"/>
<keyword evidence="3" id="KW-1185">Reference proteome</keyword>
<feature type="transmembrane region" description="Helical" evidence="1">
    <location>
        <begin position="66"/>
        <end position="84"/>
    </location>
</feature>
<dbReference type="OrthoDB" id="2068492at2"/>
<reference evidence="3" key="1">
    <citation type="submission" date="2016-11" db="EMBL/GenBank/DDBJ databases">
        <authorList>
            <person name="Varghese N."/>
            <person name="Submissions S."/>
        </authorList>
    </citation>
    <scope>NUCLEOTIDE SEQUENCE [LARGE SCALE GENOMIC DNA]</scope>
    <source>
        <strain evidence="3">DSM 27370</strain>
    </source>
</reference>
<dbReference type="EMBL" id="FQUC01000002">
    <property type="protein sequence ID" value="SHE84953.1"/>
    <property type="molecule type" value="Genomic_DNA"/>
</dbReference>
<keyword evidence="1" id="KW-0812">Transmembrane</keyword>
<dbReference type="Proteomes" id="UP000184480">
    <property type="component" value="Unassembled WGS sequence"/>
</dbReference>
<dbReference type="RefSeq" id="WP_062176158.1">
    <property type="nucleotide sequence ID" value="NZ_BBXL01000002.1"/>
</dbReference>
<proteinExistence type="predicted"/>
<keyword evidence="1" id="KW-0472">Membrane</keyword>
<feature type="transmembrane region" description="Helical" evidence="1">
    <location>
        <begin position="6"/>
        <end position="29"/>
    </location>
</feature>
<accession>A0A1M4WV71</accession>
<organism evidence="2 3">
    <name type="scientific">Dysgonomonas macrotermitis</name>
    <dbReference type="NCBI Taxonomy" id="1346286"/>
    <lineage>
        <taxon>Bacteria</taxon>
        <taxon>Pseudomonadati</taxon>
        <taxon>Bacteroidota</taxon>
        <taxon>Bacteroidia</taxon>
        <taxon>Bacteroidales</taxon>
        <taxon>Dysgonomonadaceae</taxon>
        <taxon>Dysgonomonas</taxon>
    </lineage>
</organism>
<feature type="transmembrane region" description="Helical" evidence="1">
    <location>
        <begin position="90"/>
        <end position="110"/>
    </location>
</feature>
<protein>
    <submittedName>
        <fullName evidence="2">Uncharacterized protein</fullName>
    </submittedName>
</protein>
<evidence type="ECO:0000313" key="3">
    <source>
        <dbReference type="Proteomes" id="UP000184480"/>
    </source>
</evidence>
<sequence>MNPSTYLILFLIVCFAILALCIYKVYAWFKRPEVRARIDNYKGQQQSIYKSFPIYRKVKRVRNGTALSMCIVLIIIFTLHLTAVEIPKHLFGGMMLGSFILIIIINNFLIGHIWRCPHCHKPLPIKIGKGGIHPSLTEKCPSCGKTLY</sequence>
<gene>
    <name evidence="2" type="ORF">SAMN05444362_102322</name>
</gene>
<dbReference type="STRING" id="1346286.SAMN05444362_102322"/>
<keyword evidence="1" id="KW-1133">Transmembrane helix</keyword>
<name>A0A1M4WV71_9BACT</name>
<evidence type="ECO:0000256" key="1">
    <source>
        <dbReference type="SAM" id="Phobius"/>
    </source>
</evidence>